<feature type="domain" description="BioF2-like acetyltransferase" evidence="1">
    <location>
        <begin position="168"/>
        <end position="294"/>
    </location>
</feature>
<dbReference type="AlphaFoldDB" id="L9W954"/>
<sequence>MSIEVARLDDADEWNSLIERSPQTTPFHRFEALKVMGEYSNATLHPFCGYKGDEPIGLFPVFALSRGPIRIALSPPPDLKISYLGPVLLNHEKLKRRKAEKRHRRFIEAVDVKLQETVDPRYVHVRTHPAYNDPRPFIWNDFKATPEFTYEVDITPDSDDLFMTFSGDIRSNVRHADDAEYELLEGDEADVGRIINMAQNRHAEQGVAFNVPESFARDLYRALPEGTMRAYICRAEGEFVGGDLTLENDEVILAWQGVADYEFDLPVTDLVVWYYIRQAHERGIERFDLAGANNPRLCKYKAKFNPEIRSYYTLERGSKAMNGVKELYKRFR</sequence>
<dbReference type="RefSeq" id="WP_006088240.1">
    <property type="nucleotide sequence ID" value="NZ_AOHW01000006.1"/>
</dbReference>
<dbReference type="InterPro" id="IPR016181">
    <property type="entry name" value="Acyl_CoA_acyltransferase"/>
</dbReference>
<comment type="caution">
    <text evidence="2">The sequence shown here is derived from an EMBL/GenBank/DDBJ whole genome shotgun (WGS) entry which is preliminary data.</text>
</comment>
<dbReference type="SUPFAM" id="SSF55729">
    <property type="entry name" value="Acyl-CoA N-acyltransferases (Nat)"/>
    <property type="match status" value="1"/>
</dbReference>
<dbReference type="PATRIC" id="fig|1114856.3.peg.548"/>
<evidence type="ECO:0000313" key="3">
    <source>
        <dbReference type="Proteomes" id="UP000011599"/>
    </source>
</evidence>
<dbReference type="PANTHER" id="PTHR36174:SF1">
    <property type="entry name" value="LIPID II:GLYCINE GLYCYLTRANSFERASE"/>
    <property type="match status" value="1"/>
</dbReference>
<dbReference type="EMBL" id="AOHW01000006">
    <property type="protein sequence ID" value="ELY45806.1"/>
    <property type="molecule type" value="Genomic_DNA"/>
</dbReference>
<dbReference type="eggNOG" id="arCOG03320">
    <property type="taxonomic scope" value="Archaea"/>
</dbReference>
<dbReference type="PANTHER" id="PTHR36174">
    <property type="entry name" value="LIPID II:GLYCINE GLYCYLTRANSFERASE"/>
    <property type="match status" value="1"/>
</dbReference>
<dbReference type="Gene3D" id="3.40.630.30">
    <property type="match status" value="1"/>
</dbReference>
<organism evidence="2 3">
    <name type="scientific">Natronorubrum tibetense GA33</name>
    <dbReference type="NCBI Taxonomy" id="1114856"/>
    <lineage>
        <taxon>Archaea</taxon>
        <taxon>Methanobacteriati</taxon>
        <taxon>Methanobacteriota</taxon>
        <taxon>Stenosarchaea group</taxon>
        <taxon>Halobacteria</taxon>
        <taxon>Halobacteriales</taxon>
        <taxon>Natrialbaceae</taxon>
        <taxon>Natronorubrum</taxon>
    </lineage>
</organism>
<gene>
    <name evidence="2" type="ORF">C496_02652</name>
</gene>
<dbReference type="InterPro" id="IPR050644">
    <property type="entry name" value="PG_Glycine_Bridge_Synth"/>
</dbReference>
<protein>
    <recommendedName>
        <fullName evidence="1">BioF2-like acetyltransferase domain-containing protein</fullName>
    </recommendedName>
</protein>
<dbReference type="Proteomes" id="UP000011599">
    <property type="component" value="Unassembled WGS sequence"/>
</dbReference>
<keyword evidence="3" id="KW-1185">Reference proteome</keyword>
<dbReference type="Pfam" id="PF13480">
    <property type="entry name" value="Acetyltransf_6"/>
    <property type="match status" value="1"/>
</dbReference>
<dbReference type="STRING" id="1114856.GCA_000383975_03694"/>
<evidence type="ECO:0000259" key="1">
    <source>
        <dbReference type="Pfam" id="PF13480"/>
    </source>
</evidence>
<dbReference type="OrthoDB" id="140543at2157"/>
<dbReference type="InterPro" id="IPR038740">
    <property type="entry name" value="BioF2-like_GNAT_dom"/>
</dbReference>
<reference evidence="2 3" key="1">
    <citation type="journal article" date="2014" name="PLoS Genet.">
        <title>Phylogenetically driven sequencing of extremely halophilic archaea reveals strategies for static and dynamic osmo-response.</title>
        <authorList>
            <person name="Becker E.A."/>
            <person name="Seitzer P.M."/>
            <person name="Tritt A."/>
            <person name="Larsen D."/>
            <person name="Krusor M."/>
            <person name="Yao A.I."/>
            <person name="Wu D."/>
            <person name="Madern D."/>
            <person name="Eisen J.A."/>
            <person name="Darling A.E."/>
            <person name="Facciotti M.T."/>
        </authorList>
    </citation>
    <scope>NUCLEOTIDE SEQUENCE [LARGE SCALE GENOMIC DNA]</scope>
    <source>
        <strain evidence="2 3">GA33</strain>
    </source>
</reference>
<accession>L9W954</accession>
<evidence type="ECO:0000313" key="2">
    <source>
        <dbReference type="EMBL" id="ELY45806.1"/>
    </source>
</evidence>
<name>L9W954_9EURY</name>
<proteinExistence type="predicted"/>